<accession>A0A015MR65</accession>
<dbReference type="OrthoDB" id="10250441at2759"/>
<evidence type="ECO:0000313" key="4">
    <source>
        <dbReference type="Proteomes" id="UP000022910"/>
    </source>
</evidence>
<dbReference type="Gene3D" id="3.40.50.1820">
    <property type="entry name" value="alpha/beta hydrolase"/>
    <property type="match status" value="1"/>
</dbReference>
<dbReference type="InterPro" id="IPR000073">
    <property type="entry name" value="AB_hydrolase_1"/>
</dbReference>
<proteinExistence type="predicted"/>
<reference evidence="3 4" key="1">
    <citation type="submission" date="2014-02" db="EMBL/GenBank/DDBJ databases">
        <title>Single nucleus genome sequencing reveals high similarity among nuclei of an endomycorrhizal fungus.</title>
        <authorList>
            <person name="Lin K."/>
            <person name="Geurts R."/>
            <person name="Zhang Z."/>
            <person name="Limpens E."/>
            <person name="Saunders D.G."/>
            <person name="Mu D."/>
            <person name="Pang E."/>
            <person name="Cao H."/>
            <person name="Cha H."/>
            <person name="Lin T."/>
            <person name="Zhou Q."/>
            <person name="Shang Y."/>
            <person name="Li Y."/>
            <person name="Ivanov S."/>
            <person name="Sharma T."/>
            <person name="Velzen R.V."/>
            <person name="Ruijter N.D."/>
            <person name="Aanen D.K."/>
            <person name="Win J."/>
            <person name="Kamoun S."/>
            <person name="Bisseling T."/>
            <person name="Huang S."/>
        </authorList>
    </citation>
    <scope>NUCLEOTIDE SEQUENCE [LARGE SCALE GENOMIC DNA]</scope>
    <source>
        <strain evidence="4">DAOM197198w</strain>
    </source>
</reference>
<dbReference type="PANTHER" id="PTHR11440">
    <property type="entry name" value="LECITHIN-CHOLESTEROL ACYLTRANSFERASE-RELATED"/>
    <property type="match status" value="1"/>
</dbReference>
<organism evidence="3 4">
    <name type="scientific">Rhizophagus irregularis (strain DAOM 197198w)</name>
    <name type="common">Glomus intraradices</name>
    <dbReference type="NCBI Taxonomy" id="1432141"/>
    <lineage>
        <taxon>Eukaryota</taxon>
        <taxon>Fungi</taxon>
        <taxon>Fungi incertae sedis</taxon>
        <taxon>Mucoromycota</taxon>
        <taxon>Glomeromycotina</taxon>
        <taxon>Glomeromycetes</taxon>
        <taxon>Glomerales</taxon>
        <taxon>Glomeraceae</taxon>
        <taxon>Rhizophagus</taxon>
    </lineage>
</organism>
<comment type="caution">
    <text evidence="3">The sequence shown here is derived from an EMBL/GenBank/DDBJ whole genome shotgun (WGS) entry which is preliminary data.</text>
</comment>
<dbReference type="Pfam" id="PF00561">
    <property type="entry name" value="Abhydrolase_1"/>
    <property type="match status" value="1"/>
</dbReference>
<evidence type="ECO:0000313" key="3">
    <source>
        <dbReference type="EMBL" id="EXX69228.1"/>
    </source>
</evidence>
<keyword evidence="4" id="KW-1185">Reference proteome</keyword>
<dbReference type="Proteomes" id="UP000022910">
    <property type="component" value="Unassembled WGS sequence"/>
</dbReference>
<feature type="domain" description="AB hydrolase-1" evidence="2">
    <location>
        <begin position="158"/>
        <end position="247"/>
    </location>
</feature>
<dbReference type="AlphaFoldDB" id="A0A015MR65"/>
<gene>
    <name evidence="3" type="ORF">RirG_098070</name>
</gene>
<protein>
    <recommendedName>
        <fullName evidence="2">AB hydrolase-1 domain-containing protein</fullName>
    </recommendedName>
</protein>
<evidence type="ECO:0000256" key="1">
    <source>
        <dbReference type="SAM" id="MobiDB-lite"/>
    </source>
</evidence>
<feature type="compositionally biased region" description="Basic and acidic residues" evidence="1">
    <location>
        <begin position="104"/>
        <end position="119"/>
    </location>
</feature>
<dbReference type="EMBL" id="JEMT01016915">
    <property type="protein sequence ID" value="EXX69228.1"/>
    <property type="molecule type" value="Genomic_DNA"/>
</dbReference>
<dbReference type="HOGENOM" id="CLU_659126_0_0_1"/>
<dbReference type="InterPro" id="IPR029058">
    <property type="entry name" value="AB_hydrolase_fold"/>
</dbReference>
<dbReference type="SUPFAM" id="SSF53474">
    <property type="entry name" value="alpha/beta-Hydrolases"/>
    <property type="match status" value="1"/>
</dbReference>
<feature type="region of interest" description="Disordered" evidence="1">
    <location>
        <begin position="104"/>
        <end position="136"/>
    </location>
</feature>
<feature type="compositionally biased region" description="Low complexity" evidence="1">
    <location>
        <begin position="121"/>
        <end position="136"/>
    </location>
</feature>
<evidence type="ECO:0000259" key="2">
    <source>
        <dbReference type="Pfam" id="PF00561"/>
    </source>
</evidence>
<name>A0A015MR65_RHIIW</name>
<sequence length="417" mass="47695">MTFKKKVVEEISGYEYIHSDIVIIPGFRGSKLVDEKSKRPGWISLHTPFFPNSKESIDLPLHITKHEHDRLIPGGIVKKVAWLKFYESLVNHLDDLSKSRERSIKKEEKKLKKKERENIEELPSSSSSATSDSMSDDTNININQQFKLHKFSYDWRRTNEASTEVFIEFLQNIYNNNGNKKIYIIAHSNGGLISLSALHQRPHLIGGIIFAGTPFNGAPGIFGNLRHGISLLFNKRLQDDASHFALRTVFTLMPPKLDAFKHPNNLSKNANVDYFDIEEWKNSDWSLVINEDNPRYDELGSKQERIDYLQRTLEAAKRFHKTLEKPFEDFEYPPLCTLVSNNHLTNGGYAMGKCDGKHSILFDRAIYTSGDSAVPFESTRLPQGIPFETVFSEFSHGSLLEDVEAVGKALEIIFKKY</sequence>